<evidence type="ECO:0000256" key="1">
    <source>
        <dbReference type="SAM" id="MobiDB-lite"/>
    </source>
</evidence>
<reference evidence="2 3" key="1">
    <citation type="submission" date="2015-04" db="EMBL/GenBank/DDBJ databases">
        <title>Draft genome sequence of bacteremic isolate Catabacter hongkongensis type strain HKU16T.</title>
        <authorList>
            <person name="Lau S.K."/>
            <person name="Teng J.L."/>
            <person name="Huang Y."/>
            <person name="Curreem S.O."/>
            <person name="Tsui S.K."/>
            <person name="Woo P.C."/>
        </authorList>
    </citation>
    <scope>NUCLEOTIDE SEQUENCE [LARGE SCALE GENOMIC DNA]</scope>
    <source>
        <strain evidence="2 3">HKU16</strain>
    </source>
</reference>
<gene>
    <name evidence="2" type="ORF">CHK_0694</name>
</gene>
<sequence length="462" mass="51868">MLTNLDWIETGKPFPPEGEEKRLDRYRENEKLFDGKHKDVFGDYFSKLADYLKKRNIDVETVINYPQLLTKKTADFVCGEPPSIDIGKSTDDLNDILDDMNFANTLYEAIMDVSRFGDSPIKILDDRISIIPPENWFPIVDPYDAKHITHHVIAFVVNGEIYVEVHEKGKYEVKRYEAKERPGEGTKTEFGKLISSGEPKQTNADDWAIKVFSNVSHSKSVYGIDDYGVISGILRQLMWRLYCMDLILDKHSMPSMSGPPSALKDDPVTGNKIFVAGNYFARERQDDAKPEYLTWEGNLSAVQWEIEWLTNQLYTLSEMGAAFLEGAGKGEANSGTALKLRMTSPSIKARRIAGINTQPLKQVVRLVALAHGIGIEIKDISTTWKDGLPKDVKEQAEILMQATGGQPFVSQFSAVKQHGGYDDDTAQKELDRIETEQAAQGPTVYTPMEIRNGQDEGTDTAV</sequence>
<dbReference type="OrthoDB" id="2514584at2"/>
<evidence type="ECO:0000313" key="2">
    <source>
        <dbReference type="EMBL" id="KKI51809.1"/>
    </source>
</evidence>
<feature type="region of interest" description="Disordered" evidence="1">
    <location>
        <begin position="437"/>
        <end position="462"/>
    </location>
</feature>
<dbReference type="Proteomes" id="UP000034076">
    <property type="component" value="Unassembled WGS sequence"/>
</dbReference>
<proteinExistence type="predicted"/>
<name>A0A0M2NGY2_9FIRM</name>
<evidence type="ECO:0000313" key="3">
    <source>
        <dbReference type="Proteomes" id="UP000034076"/>
    </source>
</evidence>
<organism evidence="2 3">
    <name type="scientific">Christensenella hongkongensis</name>
    <dbReference type="NCBI Taxonomy" id="270498"/>
    <lineage>
        <taxon>Bacteria</taxon>
        <taxon>Bacillati</taxon>
        <taxon>Bacillota</taxon>
        <taxon>Clostridia</taxon>
        <taxon>Christensenellales</taxon>
        <taxon>Christensenellaceae</taxon>
        <taxon>Christensenella</taxon>
    </lineage>
</organism>
<dbReference type="InterPro" id="IPR021145">
    <property type="entry name" value="Portal_protein_SPP1_Gp6-like"/>
</dbReference>
<dbReference type="EMBL" id="LAYJ01000063">
    <property type="protein sequence ID" value="KKI51809.1"/>
    <property type="molecule type" value="Genomic_DNA"/>
</dbReference>
<dbReference type="STRING" id="270498.CHK_0694"/>
<evidence type="ECO:0008006" key="4">
    <source>
        <dbReference type="Google" id="ProtNLM"/>
    </source>
</evidence>
<comment type="caution">
    <text evidence="2">The sequence shown here is derived from an EMBL/GenBank/DDBJ whole genome shotgun (WGS) entry which is preliminary data.</text>
</comment>
<dbReference type="RefSeq" id="WP_046442641.1">
    <property type="nucleotide sequence ID" value="NZ_LAYJ01000063.1"/>
</dbReference>
<dbReference type="Pfam" id="PF05133">
    <property type="entry name" value="SPP1_portal"/>
    <property type="match status" value="2"/>
</dbReference>
<dbReference type="AlphaFoldDB" id="A0A0M2NGY2"/>
<accession>A0A0M2NGY2</accession>
<keyword evidence="3" id="KW-1185">Reference proteome</keyword>
<protein>
    <recommendedName>
        <fullName evidence="4">Phage portal protein</fullName>
    </recommendedName>
</protein>